<sequence length="581" mass="64794">MALLPRHAEVEALFWQLDPAGRGFIGAHDLHIHLQKYQPTNEAGASQPTASSPSPQVQYRSSLRVDEKKFFDALQDKLPNVLAACRSVDPAKTGCISRGDFIWALRQGGLILSHADATSVIATLSSRKDGVVLYHTIADSVAAVLQLPGANNQSTAKKTNRHHLTNTAVLLDQQAAASIEPATTPSETLKQPAQDDYPARRSSLKLGYDYDQEPGPGDLTANLLSNASLHHVLSEPEKLERVLRQRHARRVLLIQNILERRSDLKMCFDMMPYRQTPHGLVLLTVDEIADILTCARMNIPLKTPDEAKTLLREIVPPNLDQLSTTIRTPSSSRRQNYPLSPATCEVSIRAKLLQFSTLKDVSVMQWNTTGAIIVRHAFKGLSRDTVAVASTGTFDALCRNVDLKHICTRLALDLTQTELKFLVSKMPTTTTKRPPAKLVYKAKNELPLVTPKESSNMNRSTSGIAGVLDSLKGKIDILDHEIKADQKGKKDYEDELFKLNTRKQDLTAHLTECQRWIDLFASKIQPLENSYSATTVDMRDEYNEAKVKHANGLQVLIDNFNYHPVFKRYNDDFTAVPFRPT</sequence>
<evidence type="ECO:0000313" key="1">
    <source>
        <dbReference type="EMBL" id="RHY99201.1"/>
    </source>
</evidence>
<protein>
    <recommendedName>
        <fullName evidence="3">EF-hand domain-containing protein</fullName>
    </recommendedName>
</protein>
<gene>
    <name evidence="1" type="ORF">DYB35_011362</name>
</gene>
<evidence type="ECO:0008006" key="3">
    <source>
        <dbReference type="Google" id="ProtNLM"/>
    </source>
</evidence>
<evidence type="ECO:0000313" key="2">
    <source>
        <dbReference type="Proteomes" id="UP000285712"/>
    </source>
</evidence>
<dbReference type="InterPro" id="IPR011992">
    <property type="entry name" value="EF-hand-dom_pair"/>
</dbReference>
<dbReference type="SUPFAM" id="SSF47473">
    <property type="entry name" value="EF-hand"/>
    <property type="match status" value="1"/>
</dbReference>
<dbReference type="VEuPathDB" id="FungiDB:H257_07266"/>
<dbReference type="EMBL" id="QUTG01001603">
    <property type="protein sequence ID" value="RHY99201.1"/>
    <property type="molecule type" value="Genomic_DNA"/>
</dbReference>
<comment type="caution">
    <text evidence="1">The sequence shown here is derived from an EMBL/GenBank/DDBJ whole genome shotgun (WGS) entry which is preliminary data.</text>
</comment>
<reference evidence="1 2" key="1">
    <citation type="submission" date="2018-08" db="EMBL/GenBank/DDBJ databases">
        <title>Aphanomyces genome sequencing and annotation.</title>
        <authorList>
            <person name="Minardi D."/>
            <person name="Oidtmann B."/>
            <person name="Van Der Giezen M."/>
            <person name="Studholme D.J."/>
        </authorList>
    </citation>
    <scope>NUCLEOTIDE SEQUENCE [LARGE SCALE GENOMIC DNA]</scope>
    <source>
        <strain evidence="1 2">Sv</strain>
    </source>
</reference>
<dbReference type="Gene3D" id="1.10.238.10">
    <property type="entry name" value="EF-hand"/>
    <property type="match status" value="1"/>
</dbReference>
<accession>A0A3R6XFX0</accession>
<dbReference type="Proteomes" id="UP000285712">
    <property type="component" value="Unassembled WGS sequence"/>
</dbReference>
<proteinExistence type="predicted"/>
<name>A0A3R6XFX0_APHAT</name>
<dbReference type="AlphaFoldDB" id="A0A3R6XFX0"/>
<organism evidence="1 2">
    <name type="scientific">Aphanomyces astaci</name>
    <name type="common">Crayfish plague agent</name>
    <dbReference type="NCBI Taxonomy" id="112090"/>
    <lineage>
        <taxon>Eukaryota</taxon>
        <taxon>Sar</taxon>
        <taxon>Stramenopiles</taxon>
        <taxon>Oomycota</taxon>
        <taxon>Saprolegniomycetes</taxon>
        <taxon>Saprolegniales</taxon>
        <taxon>Verrucalvaceae</taxon>
        <taxon>Aphanomyces</taxon>
    </lineage>
</organism>
<dbReference type="VEuPathDB" id="FungiDB:H257_07265"/>